<feature type="domain" description="VWFA" evidence="2">
    <location>
        <begin position="266"/>
        <end position="462"/>
    </location>
</feature>
<proteinExistence type="predicted"/>
<dbReference type="CDD" id="cd00198">
    <property type="entry name" value="vWFA"/>
    <property type="match status" value="1"/>
</dbReference>
<evidence type="ECO:0000256" key="1">
    <source>
        <dbReference type="SAM" id="Phobius"/>
    </source>
</evidence>
<protein>
    <recommendedName>
        <fullName evidence="2">VWFA domain-containing protein</fullName>
    </recommendedName>
</protein>
<dbReference type="InterPro" id="IPR036465">
    <property type="entry name" value="vWFA_dom_sf"/>
</dbReference>
<dbReference type="PROSITE" id="PS50234">
    <property type="entry name" value="VWFA"/>
    <property type="match status" value="1"/>
</dbReference>
<accession>A0A1F6DD67</accession>
<evidence type="ECO:0000313" key="3">
    <source>
        <dbReference type="EMBL" id="OGG59346.1"/>
    </source>
</evidence>
<keyword evidence="1" id="KW-0812">Transmembrane</keyword>
<keyword evidence="1" id="KW-0472">Membrane</keyword>
<dbReference type="PANTHER" id="PTHR10579">
    <property type="entry name" value="CALCIUM-ACTIVATED CHLORIDE CHANNEL REGULATOR"/>
    <property type="match status" value="1"/>
</dbReference>
<dbReference type="InterPro" id="IPR002035">
    <property type="entry name" value="VWF_A"/>
</dbReference>
<dbReference type="SUPFAM" id="SSF53300">
    <property type="entry name" value="vWA-like"/>
    <property type="match status" value="1"/>
</dbReference>
<dbReference type="Gene3D" id="3.40.50.410">
    <property type="entry name" value="von Willebrand factor, type A domain"/>
    <property type="match status" value="1"/>
</dbReference>
<organism evidence="3 4">
    <name type="scientific">Candidatus Kaiserbacteria bacterium RIFCSPHIGHO2_02_FULL_50_50</name>
    <dbReference type="NCBI Taxonomy" id="1798492"/>
    <lineage>
        <taxon>Bacteria</taxon>
        <taxon>Candidatus Kaiseribacteriota</taxon>
    </lineage>
</organism>
<keyword evidence="1" id="KW-1133">Transmembrane helix</keyword>
<dbReference type="SMART" id="SM00327">
    <property type="entry name" value="VWA"/>
    <property type="match status" value="1"/>
</dbReference>
<gene>
    <name evidence="3" type="ORF">A3C89_02465</name>
</gene>
<dbReference type="Pfam" id="PF00092">
    <property type="entry name" value="VWA"/>
    <property type="match status" value="1"/>
</dbReference>
<evidence type="ECO:0000259" key="2">
    <source>
        <dbReference type="PROSITE" id="PS50234"/>
    </source>
</evidence>
<reference evidence="3 4" key="1">
    <citation type="journal article" date="2016" name="Nat. Commun.">
        <title>Thousands of microbial genomes shed light on interconnected biogeochemical processes in an aquifer system.</title>
        <authorList>
            <person name="Anantharaman K."/>
            <person name="Brown C.T."/>
            <person name="Hug L.A."/>
            <person name="Sharon I."/>
            <person name="Castelle C.J."/>
            <person name="Probst A.J."/>
            <person name="Thomas B.C."/>
            <person name="Singh A."/>
            <person name="Wilkins M.J."/>
            <person name="Karaoz U."/>
            <person name="Brodie E.L."/>
            <person name="Williams K.H."/>
            <person name="Hubbard S.S."/>
            <person name="Banfield J.F."/>
        </authorList>
    </citation>
    <scope>NUCLEOTIDE SEQUENCE [LARGE SCALE GENOMIC DNA]</scope>
</reference>
<dbReference type="Proteomes" id="UP000178794">
    <property type="component" value="Unassembled WGS sequence"/>
</dbReference>
<sequence length="481" mass="51753">MPEISPDTKEFYTPTPLRWWAFVRQLAYVIAMFTLLSGALYFGYRTFFYTAPTCFDGMQNGEEAGVDCDGSCEKICIAQIAQPSIEWAKAFKVQDGLYHAVALIANTNRVAGTRELAYTLTVEDEAGVIAERKGTMTLPPDGQYPIFEGRIATGARTPTSVRVSFDHALSYWSMLPWSRTDYTVLSRTITGAGSIAPKLTASIQSNLYTETKDLRVVAVAYDSMRTPLVASQTILPSLPAQAKTDAIFTWSAPIAGTLRSCQIPSDLVLMLDRSGSMAADGGTPPEPLESAKNSAATFIETLSAIDRAALVSYATTPSLGGKLTANHADTRAEIMNIALGKDGVQYTDLAAAIREAARILEDGKNPDARQVIALLTDGDITRPLNPAGKRDVPYAEAQAVAAADEVKRDGIALYTIGFGKVYEGESSEVARNRQLITSLATSPAHSFFAPTSANLASVYKEISEGICEDGPAIIDIFIVPQ</sequence>
<comment type="caution">
    <text evidence="3">The sequence shown here is derived from an EMBL/GenBank/DDBJ whole genome shotgun (WGS) entry which is preliminary data.</text>
</comment>
<dbReference type="PANTHER" id="PTHR10579:SF43">
    <property type="entry name" value="ZINC FINGER (C3HC4-TYPE RING FINGER) FAMILY PROTEIN"/>
    <property type="match status" value="1"/>
</dbReference>
<name>A0A1F6DD67_9BACT</name>
<dbReference type="EMBL" id="MFLF01000016">
    <property type="protein sequence ID" value="OGG59346.1"/>
    <property type="molecule type" value="Genomic_DNA"/>
</dbReference>
<dbReference type="InterPro" id="IPR051266">
    <property type="entry name" value="CLCR"/>
</dbReference>
<dbReference type="AlphaFoldDB" id="A0A1F6DD67"/>
<dbReference type="STRING" id="1798492.A3C89_02465"/>
<feature type="transmembrane region" description="Helical" evidence="1">
    <location>
        <begin position="26"/>
        <end position="44"/>
    </location>
</feature>
<evidence type="ECO:0000313" key="4">
    <source>
        <dbReference type="Proteomes" id="UP000178794"/>
    </source>
</evidence>